<name>A0A8C0BC19_9AVES</name>
<dbReference type="AlphaFoldDB" id="A0A8C0BC19"/>
<proteinExistence type="predicted"/>
<dbReference type="InterPro" id="IPR003877">
    <property type="entry name" value="SPRY_dom"/>
</dbReference>
<evidence type="ECO:0000259" key="1">
    <source>
        <dbReference type="PROSITE" id="PS50188"/>
    </source>
</evidence>
<dbReference type="FunFam" id="2.60.120.920:FF:000004">
    <property type="entry name" value="Butyrophilin subfamily 1 member A1"/>
    <property type="match status" value="1"/>
</dbReference>
<feature type="domain" description="B30.2/SPRY" evidence="1">
    <location>
        <begin position="60"/>
        <end position="255"/>
    </location>
</feature>
<dbReference type="CDD" id="cd12888">
    <property type="entry name" value="SPRY_PRY_TRIM7_like"/>
    <property type="match status" value="1"/>
</dbReference>
<dbReference type="Ensembl" id="ENSBJAT00000014939.1">
    <property type="protein sequence ID" value="ENSBJAP00000014543.1"/>
    <property type="gene ID" value="ENSBJAG00000009655.1"/>
</dbReference>
<dbReference type="SMART" id="SM00449">
    <property type="entry name" value="SPRY"/>
    <property type="match status" value="1"/>
</dbReference>
<dbReference type="PROSITE" id="PS50188">
    <property type="entry name" value="B302_SPRY"/>
    <property type="match status" value="1"/>
</dbReference>
<dbReference type="Proteomes" id="UP000694555">
    <property type="component" value="Unplaced"/>
</dbReference>
<protein>
    <recommendedName>
        <fullName evidence="1">B30.2/SPRY domain-containing protein</fullName>
    </recommendedName>
</protein>
<dbReference type="InterPro" id="IPR006574">
    <property type="entry name" value="PRY"/>
</dbReference>
<dbReference type="InterPro" id="IPR043136">
    <property type="entry name" value="B30.2/SPRY_sf"/>
</dbReference>
<sequence>VYIPRIISLHFFSPLNICFWPDIPVAMTVTLPHVRDASVLGCFCPSDASLGPAGPLQAPHIPRGLSPSSDTPVPHPTAIVTLDPDTAHPDLILSEDRKSVRRGEGRRDLPDNPERFDYWPFVLGCQGFVAGRHCWEVEVGDGGDWAVGVARDSIRRKGHLSLCPQGGIWGVEKWGGQIRALTTRKVTLLPLRWVPRRVSVHLDYTGGTVAFFDADEGGLMFIFSRASFTGERVRPWLWVRRTLQHVNLFTSSKTIRPGKQSGWCKMLWGTCGSICQPLMSQFGDDHLRC</sequence>
<keyword evidence="3" id="KW-1185">Reference proteome</keyword>
<organism evidence="2 3">
    <name type="scientific">Buteo japonicus</name>
    <dbReference type="NCBI Taxonomy" id="224669"/>
    <lineage>
        <taxon>Eukaryota</taxon>
        <taxon>Metazoa</taxon>
        <taxon>Chordata</taxon>
        <taxon>Craniata</taxon>
        <taxon>Vertebrata</taxon>
        <taxon>Euteleostomi</taxon>
        <taxon>Archelosauria</taxon>
        <taxon>Archosauria</taxon>
        <taxon>Dinosauria</taxon>
        <taxon>Saurischia</taxon>
        <taxon>Theropoda</taxon>
        <taxon>Coelurosauria</taxon>
        <taxon>Aves</taxon>
        <taxon>Neognathae</taxon>
        <taxon>Neoaves</taxon>
        <taxon>Telluraves</taxon>
        <taxon>Accipitrimorphae</taxon>
        <taxon>Accipitriformes</taxon>
        <taxon>Accipitridae</taxon>
        <taxon>Accipitrinae</taxon>
        <taxon>Buteo</taxon>
    </lineage>
</organism>
<dbReference type="Gene3D" id="2.60.120.920">
    <property type="match status" value="1"/>
</dbReference>
<dbReference type="SUPFAM" id="SSF49899">
    <property type="entry name" value="Concanavalin A-like lectins/glucanases"/>
    <property type="match status" value="1"/>
</dbReference>
<dbReference type="InterPro" id="IPR003879">
    <property type="entry name" value="Butyrophylin_SPRY"/>
</dbReference>
<dbReference type="InterPro" id="IPR001870">
    <property type="entry name" value="B30.2/SPRY"/>
</dbReference>
<dbReference type="PANTHER" id="PTHR24103">
    <property type="entry name" value="E3 UBIQUITIN-PROTEIN LIGASE TRIM"/>
    <property type="match status" value="1"/>
</dbReference>
<evidence type="ECO:0000313" key="2">
    <source>
        <dbReference type="Ensembl" id="ENSBJAP00000014543.1"/>
    </source>
</evidence>
<dbReference type="Pfam" id="PF13765">
    <property type="entry name" value="PRY"/>
    <property type="match status" value="1"/>
</dbReference>
<dbReference type="SMART" id="SM00589">
    <property type="entry name" value="PRY"/>
    <property type="match status" value="1"/>
</dbReference>
<dbReference type="InterPro" id="IPR050143">
    <property type="entry name" value="TRIM/RBCC"/>
</dbReference>
<dbReference type="InterPro" id="IPR013320">
    <property type="entry name" value="ConA-like_dom_sf"/>
</dbReference>
<dbReference type="PRINTS" id="PR01407">
    <property type="entry name" value="BUTYPHLNCDUF"/>
</dbReference>
<evidence type="ECO:0000313" key="3">
    <source>
        <dbReference type="Proteomes" id="UP000694555"/>
    </source>
</evidence>
<reference evidence="2" key="2">
    <citation type="submission" date="2025-09" db="UniProtKB">
        <authorList>
            <consortium name="Ensembl"/>
        </authorList>
    </citation>
    <scope>IDENTIFICATION</scope>
</reference>
<dbReference type="Pfam" id="PF00622">
    <property type="entry name" value="SPRY"/>
    <property type="match status" value="1"/>
</dbReference>
<accession>A0A8C0BC19</accession>
<reference evidence="2" key="1">
    <citation type="submission" date="2025-08" db="UniProtKB">
        <authorList>
            <consortium name="Ensembl"/>
        </authorList>
    </citation>
    <scope>IDENTIFICATION</scope>
</reference>